<sequence>MNIEETLAIVDNLVQPQRLSTLQEMIFRECWEGKTYQQIAENSDYDADYIRVVGSRLWQSLTEACEEKVTKNNFRSILRQQSRQNITNNIPLELPDGPIAAVSNFYIERPPIEEICRLEIAKPGALVRIKAAKNMGKKSLLRRILADEESKYNTVKLSLQQVDSKIINNFSQLIRWFCANLCSALEIENIIDEYWDKDLGIKVSCTSYLQDHILDQLDKPLVLALDKLHLIFEHTETAQEFLSLLRFWHEEANNLLIWQKLRLIVIQSTESYVPLNFNQSPFNVGLPVTLPEFNREQMMDLAQRHQLDWRKSADSDNLTTLMNLIGGHPYLARLAFYNLAKYNLTLQELVANAPTETSIYRDILRYYLAIFYNKPMLAQAFKKVISSYEPIQLESITAYQLESLGLIKLKGNEAIASFQLYRLYFKDRLNNL</sequence>
<name>A0A563W0U8_9CYAN</name>
<reference evidence="2 3" key="1">
    <citation type="submission" date="2019-01" db="EMBL/GenBank/DDBJ databases">
        <authorList>
            <person name="Brito A."/>
        </authorList>
    </citation>
    <scope>NUCLEOTIDE SEQUENCE [LARGE SCALE GENOMIC DNA]</scope>
    <source>
        <strain evidence="2">1</strain>
    </source>
</reference>
<dbReference type="Gene3D" id="3.40.50.300">
    <property type="entry name" value="P-loop containing nucleotide triphosphate hydrolases"/>
    <property type="match status" value="1"/>
</dbReference>
<dbReference type="Pfam" id="PF26355">
    <property type="entry name" value="HTH_VMAP-M9"/>
    <property type="match status" value="1"/>
</dbReference>
<proteinExistence type="predicted"/>
<accession>A0A563W0U8</accession>
<organism evidence="2 3">
    <name type="scientific">Hyella patelloides LEGE 07179</name>
    <dbReference type="NCBI Taxonomy" id="945734"/>
    <lineage>
        <taxon>Bacteria</taxon>
        <taxon>Bacillati</taxon>
        <taxon>Cyanobacteriota</taxon>
        <taxon>Cyanophyceae</taxon>
        <taxon>Pleurocapsales</taxon>
        <taxon>Hyellaceae</taxon>
        <taxon>Hyella</taxon>
    </lineage>
</organism>
<dbReference type="EMBL" id="CAACVJ010000545">
    <property type="protein sequence ID" value="VEP17332.1"/>
    <property type="molecule type" value="Genomic_DNA"/>
</dbReference>
<evidence type="ECO:0000259" key="1">
    <source>
        <dbReference type="Pfam" id="PF26355"/>
    </source>
</evidence>
<dbReference type="OrthoDB" id="502668at2"/>
<protein>
    <recommendedName>
        <fullName evidence="1">vWA-MoxR associated protein N-terminal HTH domain-containing protein</fullName>
    </recommendedName>
</protein>
<keyword evidence="3" id="KW-1185">Reference proteome</keyword>
<feature type="domain" description="vWA-MoxR associated protein N-terminal HTH" evidence="1">
    <location>
        <begin position="1"/>
        <end position="80"/>
    </location>
</feature>
<dbReference type="Pfam" id="PF14516">
    <property type="entry name" value="AAA_35"/>
    <property type="match status" value="1"/>
</dbReference>
<dbReference type="InterPro" id="IPR027417">
    <property type="entry name" value="P-loop_NTPase"/>
</dbReference>
<dbReference type="Proteomes" id="UP000320055">
    <property type="component" value="Unassembled WGS sequence"/>
</dbReference>
<evidence type="ECO:0000313" key="2">
    <source>
        <dbReference type="EMBL" id="VEP17332.1"/>
    </source>
</evidence>
<dbReference type="SUPFAM" id="SSF52540">
    <property type="entry name" value="P-loop containing nucleoside triphosphate hydrolases"/>
    <property type="match status" value="1"/>
</dbReference>
<gene>
    <name evidence="2" type="ORF">H1P_590024</name>
</gene>
<evidence type="ECO:0000313" key="3">
    <source>
        <dbReference type="Proteomes" id="UP000320055"/>
    </source>
</evidence>
<dbReference type="InterPro" id="IPR058651">
    <property type="entry name" value="HTH_VMAP-M9"/>
</dbReference>
<dbReference type="AlphaFoldDB" id="A0A563W0U8"/>
<dbReference type="RefSeq" id="WP_144867027.1">
    <property type="nucleotide sequence ID" value="NZ_LR213818.1"/>
</dbReference>